<feature type="compositionally biased region" description="Basic and acidic residues" evidence="4">
    <location>
        <begin position="414"/>
        <end position="427"/>
    </location>
</feature>
<dbReference type="SUPFAM" id="SSF49854">
    <property type="entry name" value="Spermadhesin, CUB domain"/>
    <property type="match status" value="2"/>
</dbReference>
<evidence type="ECO:0000313" key="9">
    <source>
        <dbReference type="Proteomes" id="UP000318571"/>
    </source>
</evidence>
<dbReference type="SUPFAM" id="SSF57424">
    <property type="entry name" value="LDL receptor-like module"/>
    <property type="match status" value="1"/>
</dbReference>
<feature type="chain" id="PRO_5021925177" description="CUB domain-containing protein" evidence="6">
    <location>
        <begin position="39"/>
        <end position="483"/>
    </location>
</feature>
<dbReference type="OrthoDB" id="9971251at2759"/>
<evidence type="ECO:0000256" key="1">
    <source>
        <dbReference type="ARBA" id="ARBA00022737"/>
    </source>
</evidence>
<comment type="caution">
    <text evidence="8">The sequence shown here is derived from an EMBL/GenBank/DDBJ whole genome shotgun (WGS) entry which is preliminary data.</text>
</comment>
<keyword evidence="1" id="KW-0677">Repeat</keyword>
<evidence type="ECO:0000256" key="4">
    <source>
        <dbReference type="SAM" id="MobiDB-lite"/>
    </source>
</evidence>
<keyword evidence="5" id="KW-1133">Transmembrane helix</keyword>
<sequence length="483" mass="53859">MEMAETLFRLSSFQSSMSASISLILLSSLCHLTQFSEAQTPSRRMDPKQLEEFCKNFTVGHPDAMEFYSPQYPNMYPKDITCFRTITADIGYFVRIDFRDMFRIEPPGTDSKCDYDYLEIRDGDQGYSPLIGKFCGDKFPPIITSSGRSLWMRFSSDSTIQYTGFKAVYTFIENRLSNVPDIGKCAFETGGFQDFIGTANISVDRIDHAKTYDAPIDCVWTITAEKGFQIYIQFPEYQLDHPNDCHLNYIQVFDGKTDEEHRLKNFCGSVAESVTSKTSDVYIRFYAEKSGINSQFVAVFTAMRVLDGPNAACDPETEYDCDDATCIHPDLVCNTIRNCKFGWDEESCAEFTGNTMLDFSASHVIIIIFVLAVILLGMCAGMMWNFVRKLSQDKEELAVSREKSLAASGASLDRLNRHLPPDPELPRDIPPAPGGRPKSRADGSAGSLAGATSGGHHMSHQTTDSNGAGCYVPDGGFPFNSKF</sequence>
<evidence type="ECO:0000256" key="6">
    <source>
        <dbReference type="SAM" id="SignalP"/>
    </source>
</evidence>
<dbReference type="PROSITE" id="PS50068">
    <property type="entry name" value="LDLRA_2"/>
    <property type="match status" value="1"/>
</dbReference>
<dbReference type="InterPro" id="IPR036055">
    <property type="entry name" value="LDL_receptor-like_sf"/>
</dbReference>
<keyword evidence="5" id="KW-0472">Membrane</keyword>
<dbReference type="OMA" id="LECTWSI"/>
<reference evidence="8 9" key="1">
    <citation type="journal article" date="2018" name="Nat. Ecol. Evol.">
        <title>Genomic signatures of mitonuclear coevolution across populations of Tigriopus californicus.</title>
        <authorList>
            <person name="Barreto F.S."/>
            <person name="Watson E.T."/>
            <person name="Lima T.G."/>
            <person name="Willett C.S."/>
            <person name="Edmands S."/>
            <person name="Li W."/>
            <person name="Burton R.S."/>
        </authorList>
    </citation>
    <scope>NUCLEOTIDE SEQUENCE [LARGE SCALE GENOMIC DNA]</scope>
    <source>
        <strain evidence="8 9">San Diego</strain>
    </source>
</reference>
<organism evidence="8 9">
    <name type="scientific">Tigriopus californicus</name>
    <name type="common">Marine copepod</name>
    <dbReference type="NCBI Taxonomy" id="6832"/>
    <lineage>
        <taxon>Eukaryota</taxon>
        <taxon>Metazoa</taxon>
        <taxon>Ecdysozoa</taxon>
        <taxon>Arthropoda</taxon>
        <taxon>Crustacea</taxon>
        <taxon>Multicrustacea</taxon>
        <taxon>Hexanauplia</taxon>
        <taxon>Copepoda</taxon>
        <taxon>Harpacticoida</taxon>
        <taxon>Harpacticidae</taxon>
        <taxon>Tigriopus</taxon>
    </lineage>
</organism>
<proteinExistence type="predicted"/>
<feature type="domain" description="CUB" evidence="7">
    <location>
        <begin position="54"/>
        <end position="172"/>
    </location>
</feature>
<feature type="domain" description="CUB" evidence="7">
    <location>
        <begin position="185"/>
        <end position="303"/>
    </location>
</feature>
<feature type="compositionally biased region" description="Low complexity" evidence="4">
    <location>
        <begin position="442"/>
        <end position="455"/>
    </location>
</feature>
<feature type="region of interest" description="Disordered" evidence="4">
    <location>
        <begin position="411"/>
        <end position="469"/>
    </location>
</feature>
<dbReference type="PROSITE" id="PS01180">
    <property type="entry name" value="CUB"/>
    <property type="match status" value="2"/>
</dbReference>
<evidence type="ECO:0000313" key="8">
    <source>
        <dbReference type="EMBL" id="TRY67138.1"/>
    </source>
</evidence>
<protein>
    <recommendedName>
        <fullName evidence="7">CUB domain-containing protein</fullName>
    </recommendedName>
</protein>
<dbReference type="AlphaFoldDB" id="A0A553NNX2"/>
<evidence type="ECO:0000256" key="5">
    <source>
        <dbReference type="SAM" id="Phobius"/>
    </source>
</evidence>
<gene>
    <name evidence="8" type="ORF">TCAL_11447</name>
</gene>
<feature type="disulfide bond" evidence="3">
    <location>
        <begin position="321"/>
        <end position="339"/>
    </location>
</feature>
<keyword evidence="5" id="KW-0812">Transmembrane</keyword>
<evidence type="ECO:0000256" key="3">
    <source>
        <dbReference type="PROSITE-ProRule" id="PRU00124"/>
    </source>
</evidence>
<dbReference type="EMBL" id="VCGU01000011">
    <property type="protein sequence ID" value="TRY67138.1"/>
    <property type="molecule type" value="Genomic_DNA"/>
</dbReference>
<keyword evidence="2 3" id="KW-1015">Disulfide bond</keyword>
<feature type="signal peptide" evidence="6">
    <location>
        <begin position="1"/>
        <end position="38"/>
    </location>
</feature>
<dbReference type="CDD" id="cd00112">
    <property type="entry name" value="LDLa"/>
    <property type="match status" value="1"/>
</dbReference>
<dbReference type="SMART" id="SM00042">
    <property type="entry name" value="CUB"/>
    <property type="match status" value="2"/>
</dbReference>
<feature type="transmembrane region" description="Helical" evidence="5">
    <location>
        <begin position="364"/>
        <end position="387"/>
    </location>
</feature>
<feature type="disulfide bond" evidence="3">
    <location>
        <begin position="333"/>
        <end position="348"/>
    </location>
</feature>
<dbReference type="InterPro" id="IPR000859">
    <property type="entry name" value="CUB_dom"/>
</dbReference>
<dbReference type="PANTHER" id="PTHR24251">
    <property type="entry name" value="OVOCHYMASE-RELATED"/>
    <property type="match status" value="1"/>
</dbReference>
<dbReference type="Gene3D" id="4.10.400.10">
    <property type="entry name" value="Low-density Lipoprotein Receptor"/>
    <property type="match status" value="1"/>
</dbReference>
<dbReference type="FunFam" id="2.60.120.290:FF:000013">
    <property type="entry name" value="Membrane frizzled-related protein"/>
    <property type="match status" value="1"/>
</dbReference>
<evidence type="ECO:0000256" key="2">
    <source>
        <dbReference type="ARBA" id="ARBA00023157"/>
    </source>
</evidence>
<dbReference type="InterPro" id="IPR035914">
    <property type="entry name" value="Sperma_CUB_dom_sf"/>
</dbReference>
<name>A0A553NNX2_TIGCA</name>
<dbReference type="PANTHER" id="PTHR24251:SF28">
    <property type="entry name" value="NEUROPILIN AND TOLLOID-LIKE, ISOFORM B"/>
    <property type="match status" value="1"/>
</dbReference>
<dbReference type="CDD" id="cd00041">
    <property type="entry name" value="CUB"/>
    <property type="match status" value="2"/>
</dbReference>
<evidence type="ECO:0000259" key="7">
    <source>
        <dbReference type="PROSITE" id="PS01180"/>
    </source>
</evidence>
<dbReference type="InterPro" id="IPR002172">
    <property type="entry name" value="LDrepeatLR_classA_rpt"/>
</dbReference>
<keyword evidence="9" id="KW-1185">Reference proteome</keyword>
<accession>A0A553NNX2</accession>
<dbReference type="Pfam" id="PF00431">
    <property type="entry name" value="CUB"/>
    <property type="match status" value="2"/>
</dbReference>
<dbReference type="Gene3D" id="2.60.120.290">
    <property type="entry name" value="Spermadhesin, CUB domain"/>
    <property type="match status" value="2"/>
</dbReference>
<dbReference type="SMART" id="SM00192">
    <property type="entry name" value="LDLa"/>
    <property type="match status" value="1"/>
</dbReference>
<keyword evidence="6" id="KW-0732">Signal</keyword>
<dbReference type="Proteomes" id="UP000318571">
    <property type="component" value="Chromosome 4"/>
</dbReference>
<comment type="caution">
    <text evidence="3">Lacks conserved residue(s) required for the propagation of feature annotation.</text>
</comment>